<evidence type="ECO:0000256" key="1">
    <source>
        <dbReference type="SAM" id="Phobius"/>
    </source>
</evidence>
<protein>
    <recommendedName>
        <fullName evidence="4">Transglutaminase-like domain-containing protein</fullName>
    </recommendedName>
</protein>
<keyword evidence="1" id="KW-1133">Transmembrane helix</keyword>
<proteinExistence type="predicted"/>
<name>A0ABS0KXV8_9BACT</name>
<evidence type="ECO:0008006" key="4">
    <source>
        <dbReference type="Google" id="ProtNLM"/>
    </source>
</evidence>
<dbReference type="Proteomes" id="UP000601099">
    <property type="component" value="Unassembled WGS sequence"/>
</dbReference>
<evidence type="ECO:0000313" key="2">
    <source>
        <dbReference type="EMBL" id="MBG8552700.1"/>
    </source>
</evidence>
<reference evidence="2 3" key="1">
    <citation type="submission" date="2020-11" db="EMBL/GenBank/DDBJ databases">
        <title>Hymenobacter sp.</title>
        <authorList>
            <person name="Kim M.K."/>
        </authorList>
    </citation>
    <scope>NUCLEOTIDE SEQUENCE [LARGE SCALE GENOMIC DNA]</scope>
    <source>
        <strain evidence="2 3">BT594</strain>
    </source>
</reference>
<comment type="caution">
    <text evidence="2">The sequence shown here is derived from an EMBL/GenBank/DDBJ whole genome shotgun (WGS) entry which is preliminary data.</text>
</comment>
<evidence type="ECO:0000313" key="3">
    <source>
        <dbReference type="Proteomes" id="UP000601099"/>
    </source>
</evidence>
<keyword evidence="3" id="KW-1185">Reference proteome</keyword>
<gene>
    <name evidence="2" type="ORF">I5L79_04030</name>
</gene>
<keyword evidence="1" id="KW-0812">Transmembrane</keyword>
<sequence>MTQAVLSSSATTRKSRKKLWAIMAAIIVVGLGVILYYNVSKDVTQEDAEYIKLYTAGIPAKPAADMSYDEQIQALEATQRAVLQQARVGEGIPHGVPREPKNLYEARQGLCYDRSRVLEKIFMSMGFNTRHIALYADMPDMNKLQELTKAQIPSHATLEVETKKGWMVVDSNNLWLALDKNKDPYSLEKMEATYAANQPITWLQTTPSGYEKFYNQPCTYFYGLYSRHGGFYPPYTPGIPDYNLQELLYNI</sequence>
<dbReference type="EMBL" id="JADWYK010000002">
    <property type="protein sequence ID" value="MBG8552700.1"/>
    <property type="molecule type" value="Genomic_DNA"/>
</dbReference>
<organism evidence="2 3">
    <name type="scientific">Hymenobacter guriensis</name>
    <dbReference type="NCBI Taxonomy" id="2793065"/>
    <lineage>
        <taxon>Bacteria</taxon>
        <taxon>Pseudomonadati</taxon>
        <taxon>Bacteroidota</taxon>
        <taxon>Cytophagia</taxon>
        <taxon>Cytophagales</taxon>
        <taxon>Hymenobacteraceae</taxon>
        <taxon>Hymenobacter</taxon>
    </lineage>
</organism>
<keyword evidence="1" id="KW-0472">Membrane</keyword>
<feature type="transmembrane region" description="Helical" evidence="1">
    <location>
        <begin position="20"/>
        <end position="39"/>
    </location>
</feature>
<accession>A0ABS0KXV8</accession>
<dbReference type="RefSeq" id="WP_196953750.1">
    <property type="nucleotide sequence ID" value="NZ_JADWYK010000002.1"/>
</dbReference>